<keyword evidence="1" id="KW-0175">Coiled coil</keyword>
<dbReference type="Proteomes" id="UP001214250">
    <property type="component" value="Chromosome 1"/>
</dbReference>
<dbReference type="EMBL" id="CP117811">
    <property type="protein sequence ID" value="WDE97106.1"/>
    <property type="molecule type" value="Genomic_DNA"/>
</dbReference>
<evidence type="ECO:0008006" key="4">
    <source>
        <dbReference type="Google" id="ProtNLM"/>
    </source>
</evidence>
<proteinExistence type="predicted"/>
<feature type="coiled-coil region" evidence="1">
    <location>
        <begin position="279"/>
        <end position="323"/>
    </location>
</feature>
<sequence>MTKYLLLHISDKLYFLNFSSKNQEVQDFVLKDNNHEEVSQLLEAFCSQLTSNFEIYLFSDKLTLHTLDLSKQTPTTNKSLIQQFLLFELENVVDILPDNPVLIFHKEAEHTYNCLLTEENFVHELKNVCLQADGKLAYLGHPAGFFASLYTNNSVEIFENTVHCQSSKSKNSYHFSSSLTSEYQAVQQYLVKNSMKSPTIYNLAKRDIIPLEGNISEVKFDEIKTKDLIKALKNKLRTSPVLNFKSTPKNLKKSFPLLTSFLLSVSLFAYCLFSIYDSNQNLENLITKNKIKVKDFKAEKVSFKMQIEKIPDLEQERAKLKNKEIVLKNVNFWPDLLECMAESIDDSSQLTHVNSAQKDVVTIQGITLNVLKIQEFIKGLEADSSLDVIVSEKTISQEMINNHKLWRFKISLGRKL</sequence>
<name>A0ABY7VW99_9BACT</name>
<accession>A0ABY7VW99</accession>
<dbReference type="InterPro" id="IPR007813">
    <property type="entry name" value="PilN"/>
</dbReference>
<evidence type="ECO:0000256" key="1">
    <source>
        <dbReference type="SAM" id="Coils"/>
    </source>
</evidence>
<keyword evidence="3" id="KW-1185">Reference proteome</keyword>
<protein>
    <recommendedName>
        <fullName evidence="4">GspL cytoplasmic actin-ATPase-like domain-containing protein</fullName>
    </recommendedName>
</protein>
<gene>
    <name evidence="2" type="ORF">PQO03_03935</name>
</gene>
<dbReference type="RefSeq" id="WP_274151290.1">
    <property type="nucleotide sequence ID" value="NZ_CP117811.1"/>
</dbReference>
<dbReference type="Pfam" id="PF05137">
    <property type="entry name" value="PilN"/>
    <property type="match status" value="1"/>
</dbReference>
<organism evidence="2 3">
    <name type="scientific">Lentisphaera profundi</name>
    <dbReference type="NCBI Taxonomy" id="1658616"/>
    <lineage>
        <taxon>Bacteria</taxon>
        <taxon>Pseudomonadati</taxon>
        <taxon>Lentisphaerota</taxon>
        <taxon>Lentisphaeria</taxon>
        <taxon>Lentisphaerales</taxon>
        <taxon>Lentisphaeraceae</taxon>
        <taxon>Lentisphaera</taxon>
    </lineage>
</organism>
<evidence type="ECO:0000313" key="3">
    <source>
        <dbReference type="Proteomes" id="UP001214250"/>
    </source>
</evidence>
<reference evidence="2 3" key="1">
    <citation type="submission" date="2023-02" db="EMBL/GenBank/DDBJ databases">
        <title>Genome sequence of Lentisphaera profundi SAORIC-696.</title>
        <authorList>
            <person name="Kim e."/>
            <person name="Cho J.-C."/>
            <person name="Choi A."/>
            <person name="Kang I."/>
        </authorList>
    </citation>
    <scope>NUCLEOTIDE SEQUENCE [LARGE SCALE GENOMIC DNA]</scope>
    <source>
        <strain evidence="2 3">SAORIC-696</strain>
    </source>
</reference>
<evidence type="ECO:0000313" key="2">
    <source>
        <dbReference type="EMBL" id="WDE97106.1"/>
    </source>
</evidence>